<feature type="compositionally biased region" description="Basic residues" evidence="9">
    <location>
        <begin position="157"/>
        <end position="170"/>
    </location>
</feature>
<evidence type="ECO:0000256" key="1">
    <source>
        <dbReference type="ARBA" id="ARBA00000900"/>
    </source>
</evidence>
<reference evidence="11 12" key="1">
    <citation type="submission" date="2022-12" db="EMBL/GenBank/DDBJ databases">
        <title>Chromosome-level genome assembly of true bugs.</title>
        <authorList>
            <person name="Ma L."/>
            <person name="Li H."/>
        </authorList>
    </citation>
    <scope>NUCLEOTIDE SEQUENCE [LARGE SCALE GENOMIC DNA]</scope>
    <source>
        <strain evidence="11">Lab_2022b</strain>
    </source>
</reference>
<sequence>MMEEGVSGGSRQHRPWEPPKFNTAGPAQSSPTVSLAEIFDTAFSSDVDTARDAECVIGEMELDPLFAESDVEGTGEIVEDTGVVNNDGNWHYHHHNHQSEREFWPAGAGTSGPVFPTPHQTAIPAPEYISFPTPPPQPPISPAHLSFNTSQPSRGGSNRHLHSRHLRYHRNGPDTVAEAGPSRADSRSSRNSQNNSSRPQGTNTRSRRKIYARNPRQRFTTTSPVPVPNEKPIIASDDDSPLAPDLQLDWLSSTEDEHSDDDSGIEVLSVQYGNNNAINNNTNNNSSNNHHNNVSSHSNLPVNRNPLNIATGHGGSSVNPNNVPVQVVDLTQESDEEMSFGGGVGVSPPPVRNDSLGTGNSGSIGHTASRGPPPPLIRFRLPCRFQTPPTEGAGAGGENGNSANQGTAIPFIHQPAPCIHTHPPPTPWTTIPPPPPPPPAHLPYATTPPLVPDSGMVGMNYLQPRLYNSYPVHHRIWQSQHRMQEMHRRRLDHHYHNLRHQRDIMMDGYGLPFPPPPPPPPPPHHHAPPHHHHHHHQPPLPPPQQPTVFSRPEVPHPPMHPPTVMMEHTLDHPIVPPPPPPPPTQQLQAEIVVQSTPPGESPHQHVHHYVHHYPGPGRMAHLHISIGPGPTVGNGGRGTQEMLLPGVVAQELIPFPILTRHMAFRLEDYMRFLETRRVASVNRGASQTTIERFTFPHKYKRMKKDTDDLEDNTEKCTICLSEFEDFEDVRRLPCMHLFHVECVDQWLSSNKRCPICRVDIETHLNKDVSWTP</sequence>
<keyword evidence="4" id="KW-0479">Metal-binding</keyword>
<evidence type="ECO:0000256" key="6">
    <source>
        <dbReference type="ARBA" id="ARBA00022786"/>
    </source>
</evidence>
<dbReference type="PANTHER" id="PTHR22937">
    <property type="entry name" value="E3 UBIQUITIN-PROTEIN LIGASE RNF165"/>
    <property type="match status" value="1"/>
</dbReference>
<feature type="region of interest" description="Disordered" evidence="9">
    <location>
        <begin position="337"/>
        <end position="374"/>
    </location>
</feature>
<evidence type="ECO:0000256" key="3">
    <source>
        <dbReference type="ARBA" id="ARBA00022679"/>
    </source>
</evidence>
<comment type="caution">
    <text evidence="11">The sequence shown here is derived from an EMBL/GenBank/DDBJ whole genome shotgun (WGS) entry which is preliminary data.</text>
</comment>
<feature type="compositionally biased region" description="Polar residues" evidence="9">
    <location>
        <begin position="355"/>
        <end position="366"/>
    </location>
</feature>
<dbReference type="GO" id="GO:0005634">
    <property type="term" value="C:nucleus"/>
    <property type="evidence" value="ECO:0007669"/>
    <property type="project" value="TreeGrafter"/>
</dbReference>
<keyword evidence="6" id="KW-0833">Ubl conjugation pathway</keyword>
<feature type="region of interest" description="Disordered" evidence="9">
    <location>
        <begin position="506"/>
        <end position="586"/>
    </location>
</feature>
<keyword evidence="12" id="KW-1185">Reference proteome</keyword>
<feature type="compositionally biased region" description="Basic residues" evidence="9">
    <location>
        <begin position="523"/>
        <end position="537"/>
    </location>
</feature>
<dbReference type="PANTHER" id="PTHR22937:SF65">
    <property type="entry name" value="E3 UBIQUITIN-PROTEIN LIGASE ARK2C"/>
    <property type="match status" value="1"/>
</dbReference>
<evidence type="ECO:0000256" key="8">
    <source>
        <dbReference type="PROSITE-ProRule" id="PRU00175"/>
    </source>
</evidence>
<name>A0AAW1DD27_9HEMI</name>
<feature type="region of interest" description="Disordered" evidence="9">
    <location>
        <begin position="275"/>
        <end position="321"/>
    </location>
</feature>
<dbReference type="SMART" id="SM00184">
    <property type="entry name" value="RING"/>
    <property type="match status" value="1"/>
</dbReference>
<dbReference type="EMBL" id="JAPXFL010000003">
    <property type="protein sequence ID" value="KAK9508616.1"/>
    <property type="molecule type" value="Genomic_DNA"/>
</dbReference>
<evidence type="ECO:0000313" key="12">
    <source>
        <dbReference type="Proteomes" id="UP001461498"/>
    </source>
</evidence>
<dbReference type="EMBL" id="JAPXFL010000003">
    <property type="protein sequence ID" value="KAK9508615.1"/>
    <property type="molecule type" value="Genomic_DNA"/>
</dbReference>
<evidence type="ECO:0000256" key="4">
    <source>
        <dbReference type="ARBA" id="ARBA00022723"/>
    </source>
</evidence>
<feature type="compositionally biased region" description="Low complexity" evidence="9">
    <location>
        <begin position="275"/>
        <end position="299"/>
    </location>
</feature>
<dbReference type="GO" id="GO:0061630">
    <property type="term" value="F:ubiquitin protein ligase activity"/>
    <property type="evidence" value="ECO:0007669"/>
    <property type="project" value="UniProtKB-EC"/>
</dbReference>
<evidence type="ECO:0000256" key="7">
    <source>
        <dbReference type="ARBA" id="ARBA00022833"/>
    </source>
</evidence>
<dbReference type="InterPro" id="IPR045191">
    <property type="entry name" value="MBR1/2-like"/>
</dbReference>
<dbReference type="EC" id="2.3.2.27" evidence="2"/>
<evidence type="ECO:0000313" key="11">
    <source>
        <dbReference type="EMBL" id="KAK9508616.1"/>
    </source>
</evidence>
<dbReference type="AlphaFoldDB" id="A0AAW1DD27"/>
<feature type="compositionally biased region" description="Polar residues" evidence="9">
    <location>
        <begin position="146"/>
        <end position="156"/>
    </location>
</feature>
<dbReference type="CDD" id="cd16474">
    <property type="entry name" value="RING-H2_RNF111-like"/>
    <property type="match status" value="1"/>
</dbReference>
<dbReference type="Gene3D" id="3.30.40.10">
    <property type="entry name" value="Zinc/RING finger domain, C3HC4 (zinc finger)"/>
    <property type="match status" value="1"/>
</dbReference>
<feature type="compositionally biased region" description="Pro residues" evidence="9">
    <location>
        <begin position="132"/>
        <end position="141"/>
    </location>
</feature>
<feature type="compositionally biased region" description="Low complexity" evidence="9">
    <location>
        <begin position="189"/>
        <end position="198"/>
    </location>
</feature>
<evidence type="ECO:0000259" key="10">
    <source>
        <dbReference type="PROSITE" id="PS50089"/>
    </source>
</evidence>
<proteinExistence type="predicted"/>
<protein>
    <recommendedName>
        <fullName evidence="2">RING-type E3 ubiquitin transferase</fullName>
        <ecNumber evidence="2">2.3.2.27</ecNumber>
    </recommendedName>
</protein>
<keyword evidence="5 8" id="KW-0863">Zinc-finger</keyword>
<dbReference type="Pfam" id="PF13639">
    <property type="entry name" value="zf-RING_2"/>
    <property type="match status" value="1"/>
</dbReference>
<keyword evidence="3" id="KW-0808">Transferase</keyword>
<feature type="region of interest" description="Disordered" evidence="9">
    <location>
        <begin position="123"/>
        <end position="245"/>
    </location>
</feature>
<evidence type="ECO:0000256" key="5">
    <source>
        <dbReference type="ARBA" id="ARBA00022771"/>
    </source>
</evidence>
<feature type="compositionally biased region" description="Pro residues" evidence="9">
    <location>
        <begin position="512"/>
        <end position="522"/>
    </location>
</feature>
<dbReference type="PROSITE" id="PS50089">
    <property type="entry name" value="ZF_RING_2"/>
    <property type="match status" value="1"/>
</dbReference>
<dbReference type="InterPro" id="IPR013083">
    <property type="entry name" value="Znf_RING/FYVE/PHD"/>
</dbReference>
<dbReference type="SUPFAM" id="SSF57850">
    <property type="entry name" value="RING/U-box"/>
    <property type="match status" value="1"/>
</dbReference>
<dbReference type="GO" id="GO:0008270">
    <property type="term" value="F:zinc ion binding"/>
    <property type="evidence" value="ECO:0007669"/>
    <property type="project" value="UniProtKB-KW"/>
</dbReference>
<feature type="compositionally biased region" description="Pro residues" evidence="9">
    <location>
        <begin position="574"/>
        <end position="584"/>
    </location>
</feature>
<feature type="region of interest" description="Disordered" evidence="9">
    <location>
        <begin position="1"/>
        <end position="30"/>
    </location>
</feature>
<evidence type="ECO:0000256" key="9">
    <source>
        <dbReference type="SAM" id="MobiDB-lite"/>
    </source>
</evidence>
<dbReference type="InterPro" id="IPR001841">
    <property type="entry name" value="Znf_RING"/>
</dbReference>
<comment type="catalytic activity">
    <reaction evidence="1">
        <text>S-ubiquitinyl-[E2 ubiquitin-conjugating enzyme]-L-cysteine + [acceptor protein]-L-lysine = [E2 ubiquitin-conjugating enzyme]-L-cysteine + N(6)-ubiquitinyl-[acceptor protein]-L-lysine.</text>
        <dbReference type="EC" id="2.3.2.27"/>
    </reaction>
</comment>
<dbReference type="Proteomes" id="UP001461498">
    <property type="component" value="Unassembled WGS sequence"/>
</dbReference>
<feature type="domain" description="RING-type" evidence="10">
    <location>
        <begin position="716"/>
        <end position="757"/>
    </location>
</feature>
<gene>
    <name evidence="11" type="ORF">O3M35_006140</name>
</gene>
<evidence type="ECO:0000256" key="2">
    <source>
        <dbReference type="ARBA" id="ARBA00012483"/>
    </source>
</evidence>
<keyword evidence="7" id="KW-0862">Zinc</keyword>
<organism evidence="11 12">
    <name type="scientific">Rhynocoris fuscipes</name>
    <dbReference type="NCBI Taxonomy" id="488301"/>
    <lineage>
        <taxon>Eukaryota</taxon>
        <taxon>Metazoa</taxon>
        <taxon>Ecdysozoa</taxon>
        <taxon>Arthropoda</taxon>
        <taxon>Hexapoda</taxon>
        <taxon>Insecta</taxon>
        <taxon>Pterygota</taxon>
        <taxon>Neoptera</taxon>
        <taxon>Paraneoptera</taxon>
        <taxon>Hemiptera</taxon>
        <taxon>Heteroptera</taxon>
        <taxon>Panheteroptera</taxon>
        <taxon>Cimicomorpha</taxon>
        <taxon>Reduviidae</taxon>
        <taxon>Harpactorinae</taxon>
        <taxon>Harpactorini</taxon>
        <taxon>Rhynocoris</taxon>
    </lineage>
</organism>
<accession>A0AAW1DD27</accession>